<organism evidence="4 5">
    <name type="scientific">Exophiala dermatitidis</name>
    <name type="common">Black yeast-like fungus</name>
    <name type="synonym">Wangiella dermatitidis</name>
    <dbReference type="NCBI Taxonomy" id="5970"/>
    <lineage>
        <taxon>Eukaryota</taxon>
        <taxon>Fungi</taxon>
        <taxon>Dikarya</taxon>
        <taxon>Ascomycota</taxon>
        <taxon>Pezizomycotina</taxon>
        <taxon>Eurotiomycetes</taxon>
        <taxon>Chaetothyriomycetidae</taxon>
        <taxon>Chaetothyriales</taxon>
        <taxon>Herpotrichiellaceae</taxon>
        <taxon>Exophiala</taxon>
    </lineage>
</organism>
<sequence>MFTKTPTALAASPSTIAFLLITFSHLVLAQTIVPTSSSNSFPGCALSCTVLLQAQTLCTPPNVASTNQITYENCFCQSSLLQALYSTPDAICAGECTIEADRQQLQKWFTGFCAQVGQGVDPLTSTAATTSPTSTNAATVTRDSSGAANSGTGSASGSKSSSSHQAWIEGHWRWILMVAILAVGFAFLAWLAVWLKRRHSRKIEERRAAVSGFPTPSEKRDGARSATPDIWGPHQHMHYTKGWEYHDGTELAAGGALAASGEKSDKLAKKMSSSNKDTRQSRVDRSGVPELVVHPVSSTQPSSKGKGRATDRATELDHKVEGEASRSRSRSQRREHQDYDDDIEAKYDSEHQRRLREVRGTRRMDME</sequence>
<feature type="compositionally biased region" description="Basic and acidic residues" evidence="1">
    <location>
        <begin position="276"/>
        <end position="287"/>
    </location>
</feature>
<feature type="compositionally biased region" description="Basic and acidic residues" evidence="1">
    <location>
        <begin position="344"/>
        <end position="367"/>
    </location>
</feature>
<keyword evidence="3" id="KW-0732">Signal</keyword>
<feature type="region of interest" description="Disordered" evidence="1">
    <location>
        <begin position="125"/>
        <end position="162"/>
    </location>
</feature>
<protein>
    <recommendedName>
        <fullName evidence="6">Integral membrane protein</fullName>
    </recommendedName>
</protein>
<evidence type="ECO:0000256" key="1">
    <source>
        <dbReference type="SAM" id="MobiDB-lite"/>
    </source>
</evidence>
<dbReference type="AlphaFoldDB" id="A0AAN6EWQ6"/>
<keyword evidence="2" id="KW-0812">Transmembrane</keyword>
<evidence type="ECO:0000313" key="4">
    <source>
        <dbReference type="EMBL" id="KAJ8992154.1"/>
    </source>
</evidence>
<evidence type="ECO:0008006" key="6">
    <source>
        <dbReference type="Google" id="ProtNLM"/>
    </source>
</evidence>
<keyword evidence="2" id="KW-1133">Transmembrane helix</keyword>
<accession>A0AAN6EWQ6</accession>
<name>A0AAN6EWQ6_EXODE</name>
<evidence type="ECO:0000256" key="2">
    <source>
        <dbReference type="SAM" id="Phobius"/>
    </source>
</evidence>
<reference evidence="4" key="1">
    <citation type="submission" date="2023-01" db="EMBL/GenBank/DDBJ databases">
        <title>Exophiala dermititidis isolated from Cystic Fibrosis Patient.</title>
        <authorList>
            <person name="Kurbessoian T."/>
            <person name="Crocker A."/>
            <person name="Murante D."/>
            <person name="Hogan D.A."/>
            <person name="Stajich J.E."/>
        </authorList>
    </citation>
    <scope>NUCLEOTIDE SEQUENCE</scope>
    <source>
        <strain evidence="4">Ex8</strain>
    </source>
</reference>
<evidence type="ECO:0000313" key="5">
    <source>
        <dbReference type="Proteomes" id="UP001161757"/>
    </source>
</evidence>
<feature type="region of interest" description="Disordered" evidence="1">
    <location>
        <begin position="256"/>
        <end position="367"/>
    </location>
</feature>
<evidence type="ECO:0000256" key="3">
    <source>
        <dbReference type="SAM" id="SignalP"/>
    </source>
</evidence>
<feature type="signal peptide" evidence="3">
    <location>
        <begin position="1"/>
        <end position="29"/>
    </location>
</feature>
<feature type="compositionally biased region" description="Basic and acidic residues" evidence="1">
    <location>
        <begin position="308"/>
        <end position="337"/>
    </location>
</feature>
<feature type="region of interest" description="Disordered" evidence="1">
    <location>
        <begin position="209"/>
        <end position="233"/>
    </location>
</feature>
<gene>
    <name evidence="4" type="ORF">HRR80_004047</name>
</gene>
<feature type="chain" id="PRO_5042864925" description="Integral membrane protein" evidence="3">
    <location>
        <begin position="30"/>
        <end position="367"/>
    </location>
</feature>
<comment type="caution">
    <text evidence="4">The sequence shown here is derived from an EMBL/GenBank/DDBJ whole genome shotgun (WGS) entry which is preliminary data.</text>
</comment>
<keyword evidence="2" id="KW-0472">Membrane</keyword>
<proteinExistence type="predicted"/>
<dbReference type="EMBL" id="JAJGCB010000006">
    <property type="protein sequence ID" value="KAJ8992154.1"/>
    <property type="molecule type" value="Genomic_DNA"/>
</dbReference>
<dbReference type="Proteomes" id="UP001161757">
    <property type="component" value="Unassembled WGS sequence"/>
</dbReference>
<feature type="transmembrane region" description="Helical" evidence="2">
    <location>
        <begin position="172"/>
        <end position="195"/>
    </location>
</feature>